<evidence type="ECO:0000313" key="3">
    <source>
        <dbReference type="Proteomes" id="UP000189674"/>
    </source>
</evidence>
<dbReference type="RefSeq" id="WP_169853067.1">
    <property type="nucleotide sequence ID" value="NZ_CP019791.1"/>
</dbReference>
<dbReference type="EMBL" id="CP019791">
    <property type="protein sequence ID" value="AQT68435.1"/>
    <property type="molecule type" value="Genomic_DNA"/>
</dbReference>
<proteinExistence type="predicted"/>
<dbReference type="KEGG" id="alus:STSP2_01599"/>
<keyword evidence="3" id="KW-1185">Reference proteome</keyword>
<sequence length="375" mass="41825" precursor="true">MNTSKLTVRIIVSIAAVFLTTLTTGCSLTNEPRPRLGSYATDTIGTNFLDMKSLGNHSHGIFLGEGNGIAYTCRGGHIDIAHLRISAEYTKYLHDKVQSCLTDGDDSFTFTMNVEPTRYYVKLDYPPNWDDLSAERKKQITDQIALDLGQYLTFTMVTWHEVLTWFNFKGMGVLPEFPSAFSWEDSYSNLLGTRISAAAIKADESHFDKAVTLELEKEMEHLGIKSRKFARQAAAKMRGEWYVGAVLVDMRERNMDIGLDDGYVTPTLVPGVCENAQPLSYPAPTLDSLTRNGFAIDLEVQSNIMEMGRILKVVKQNPETGRIDLITQLPVMMRHIEQEAISRGYNTRPSNGSTNSNPERSTAADTTKTSPTTIQ</sequence>
<accession>A0A1U9NKU2</accession>
<feature type="compositionally biased region" description="Polar residues" evidence="1">
    <location>
        <begin position="344"/>
        <end position="360"/>
    </location>
</feature>
<reference evidence="3" key="1">
    <citation type="submission" date="2017-02" db="EMBL/GenBank/DDBJ databases">
        <title>Comparative genomics and description of representatives of a novel lineage of planctomycetes thriving in anoxic sediments.</title>
        <authorList>
            <person name="Spring S."/>
            <person name="Bunk B."/>
            <person name="Sproer C."/>
        </authorList>
    </citation>
    <scope>NUCLEOTIDE SEQUENCE [LARGE SCALE GENOMIC DNA]</scope>
    <source>
        <strain evidence="3">ST-NAGAB-D1</strain>
    </source>
</reference>
<dbReference type="InterPro" id="IPR025130">
    <property type="entry name" value="DUF4056"/>
</dbReference>
<gene>
    <name evidence="2" type="ORF">STSP2_01599</name>
</gene>
<evidence type="ECO:0000256" key="1">
    <source>
        <dbReference type="SAM" id="MobiDB-lite"/>
    </source>
</evidence>
<feature type="compositionally biased region" description="Low complexity" evidence="1">
    <location>
        <begin position="361"/>
        <end position="375"/>
    </location>
</feature>
<dbReference type="Proteomes" id="UP000189674">
    <property type="component" value="Chromosome"/>
</dbReference>
<evidence type="ECO:0000313" key="2">
    <source>
        <dbReference type="EMBL" id="AQT68435.1"/>
    </source>
</evidence>
<name>A0A1U9NKU2_9BACT</name>
<evidence type="ECO:0008006" key="4">
    <source>
        <dbReference type="Google" id="ProtNLM"/>
    </source>
</evidence>
<dbReference type="Pfam" id="PF13265">
    <property type="entry name" value="DUF4056"/>
    <property type="match status" value="1"/>
</dbReference>
<organism evidence="2 3">
    <name type="scientific">Anaerohalosphaera lusitana</name>
    <dbReference type="NCBI Taxonomy" id="1936003"/>
    <lineage>
        <taxon>Bacteria</taxon>
        <taxon>Pseudomonadati</taxon>
        <taxon>Planctomycetota</taxon>
        <taxon>Phycisphaerae</taxon>
        <taxon>Sedimentisphaerales</taxon>
        <taxon>Anaerohalosphaeraceae</taxon>
        <taxon>Anaerohalosphaera</taxon>
    </lineage>
</organism>
<feature type="region of interest" description="Disordered" evidence="1">
    <location>
        <begin position="341"/>
        <end position="375"/>
    </location>
</feature>
<dbReference type="PROSITE" id="PS51257">
    <property type="entry name" value="PROKAR_LIPOPROTEIN"/>
    <property type="match status" value="1"/>
</dbReference>
<dbReference type="STRING" id="1936003.STSP2_01599"/>
<protein>
    <recommendedName>
        <fullName evidence="4">DUF4056 domain-containing protein</fullName>
    </recommendedName>
</protein>
<dbReference type="AlphaFoldDB" id="A0A1U9NKU2"/>